<accession>A0A3B1B3E7</accession>
<evidence type="ECO:0000259" key="1">
    <source>
        <dbReference type="PROSITE" id="PS50801"/>
    </source>
</evidence>
<dbReference type="PROSITE" id="PS50801">
    <property type="entry name" value="STAS"/>
    <property type="match status" value="1"/>
</dbReference>
<dbReference type="Gene3D" id="3.30.750.24">
    <property type="entry name" value="STAS domain"/>
    <property type="match status" value="1"/>
</dbReference>
<dbReference type="CDD" id="cd07043">
    <property type="entry name" value="STAS_anti-anti-sigma_factors"/>
    <property type="match status" value="1"/>
</dbReference>
<dbReference type="InterPro" id="IPR036513">
    <property type="entry name" value="STAS_dom_sf"/>
</dbReference>
<gene>
    <name evidence="2" type="ORF">MNBD_GAMMA26-2070</name>
</gene>
<dbReference type="Pfam" id="PF13466">
    <property type="entry name" value="STAS_2"/>
    <property type="match status" value="1"/>
</dbReference>
<protein>
    <recommendedName>
        <fullName evidence="1">STAS domain-containing protein</fullName>
    </recommendedName>
</protein>
<feature type="domain" description="STAS" evidence="1">
    <location>
        <begin position="14"/>
        <end position="101"/>
    </location>
</feature>
<dbReference type="SUPFAM" id="SSF52091">
    <property type="entry name" value="SpoIIaa-like"/>
    <property type="match status" value="1"/>
</dbReference>
<dbReference type="EMBL" id="UOFX01000040">
    <property type="protein sequence ID" value="VAX08641.1"/>
    <property type="molecule type" value="Genomic_DNA"/>
</dbReference>
<reference evidence="2" key="1">
    <citation type="submission" date="2018-06" db="EMBL/GenBank/DDBJ databases">
        <authorList>
            <person name="Zhirakovskaya E."/>
        </authorList>
    </citation>
    <scope>NUCLEOTIDE SEQUENCE</scope>
</reference>
<dbReference type="AlphaFoldDB" id="A0A3B1B3E7"/>
<proteinExistence type="predicted"/>
<evidence type="ECO:0000313" key="2">
    <source>
        <dbReference type="EMBL" id="VAX08641.1"/>
    </source>
</evidence>
<name>A0A3B1B3E7_9ZZZZ</name>
<dbReference type="InterPro" id="IPR002645">
    <property type="entry name" value="STAS_dom"/>
</dbReference>
<organism evidence="2">
    <name type="scientific">hydrothermal vent metagenome</name>
    <dbReference type="NCBI Taxonomy" id="652676"/>
    <lineage>
        <taxon>unclassified sequences</taxon>
        <taxon>metagenomes</taxon>
        <taxon>ecological metagenomes</taxon>
    </lineage>
</organism>
<sequence length="101" mass="10961">MSGAVIRQNSNGDLMVTGELGFATAFSLLEQGGKFMHDQKELTVDLGEVTGTDSAGLALMLEWLDRHNASKQKLFFRNIPESLLEIARVSNLAGLLPLAED</sequence>
<dbReference type="InterPro" id="IPR058548">
    <property type="entry name" value="MlaB-like_STAS"/>
</dbReference>